<keyword evidence="2" id="KW-0732">Signal</keyword>
<dbReference type="OrthoDB" id="2748312at2759"/>
<evidence type="ECO:0000256" key="1">
    <source>
        <dbReference type="SAM" id="MobiDB-lite"/>
    </source>
</evidence>
<protein>
    <submittedName>
        <fullName evidence="3">Uncharacterized protein</fullName>
    </submittedName>
</protein>
<dbReference type="EMBL" id="VIGI01000005">
    <property type="protein sequence ID" value="KAB8300364.1"/>
    <property type="molecule type" value="Genomic_DNA"/>
</dbReference>
<accession>A0A5N6KB37</accession>
<dbReference type="Proteomes" id="UP000326757">
    <property type="component" value="Unassembled WGS sequence"/>
</dbReference>
<dbReference type="AlphaFoldDB" id="A0A5N6KB37"/>
<name>A0A5N6KB37_MONLA</name>
<organism evidence="3 4">
    <name type="scientific">Monilinia laxa</name>
    <name type="common">Brown rot fungus</name>
    <name type="synonym">Sclerotinia laxa</name>
    <dbReference type="NCBI Taxonomy" id="61186"/>
    <lineage>
        <taxon>Eukaryota</taxon>
        <taxon>Fungi</taxon>
        <taxon>Dikarya</taxon>
        <taxon>Ascomycota</taxon>
        <taxon>Pezizomycotina</taxon>
        <taxon>Leotiomycetes</taxon>
        <taxon>Helotiales</taxon>
        <taxon>Sclerotiniaceae</taxon>
        <taxon>Monilinia</taxon>
    </lineage>
</organism>
<proteinExistence type="predicted"/>
<evidence type="ECO:0000256" key="2">
    <source>
        <dbReference type="SAM" id="SignalP"/>
    </source>
</evidence>
<gene>
    <name evidence="3" type="ORF">EYC80_000547</name>
</gene>
<feature type="compositionally biased region" description="Polar residues" evidence="1">
    <location>
        <begin position="128"/>
        <end position="145"/>
    </location>
</feature>
<feature type="region of interest" description="Disordered" evidence="1">
    <location>
        <begin position="128"/>
        <end position="170"/>
    </location>
</feature>
<feature type="chain" id="PRO_5024790867" evidence="2">
    <location>
        <begin position="23"/>
        <end position="250"/>
    </location>
</feature>
<keyword evidence="4" id="KW-1185">Reference proteome</keyword>
<evidence type="ECO:0000313" key="4">
    <source>
        <dbReference type="Proteomes" id="UP000326757"/>
    </source>
</evidence>
<evidence type="ECO:0000313" key="3">
    <source>
        <dbReference type="EMBL" id="KAB8300364.1"/>
    </source>
</evidence>
<reference evidence="3 4" key="1">
    <citation type="submission" date="2019-06" db="EMBL/GenBank/DDBJ databases">
        <title>Genome Sequence of the Brown Rot Fungal Pathogen Monilinia laxa.</title>
        <authorList>
            <person name="De Miccolis Angelini R.M."/>
            <person name="Landi L."/>
            <person name="Abate D."/>
            <person name="Pollastro S."/>
            <person name="Romanazzi G."/>
            <person name="Faretra F."/>
        </authorList>
    </citation>
    <scope>NUCLEOTIDE SEQUENCE [LARGE SCALE GENOMIC DNA]</scope>
    <source>
        <strain evidence="3 4">Mlax316</strain>
    </source>
</reference>
<comment type="caution">
    <text evidence="3">The sequence shown here is derived from an EMBL/GenBank/DDBJ whole genome shotgun (WGS) entry which is preliminary data.</text>
</comment>
<feature type="signal peptide" evidence="2">
    <location>
        <begin position="1"/>
        <end position="22"/>
    </location>
</feature>
<sequence length="250" mass="26841">MQLTNFVTLVALLSFHTSSILAAPVASPEPVDASSELEKRVGTDAGTGTKSDPYIFNIDCAGVEEVCEAQCAAILCFKSPALMQYGGEGSSTEQRKLSGASAKPFTSGALLVGSTPKAPKKIDLSALNQPTWRSPEDTTNASSKQGGKGTLIAPVNASHNTKEGSRYSGQLSHYKTQKDEWLKKKYFNAGKYCTALMDGKAAATVCKKDAKVDDPINFMFRRTSQKSGNSILWQQLKYGTDTYAVNFPGF</sequence>